<evidence type="ECO:0000259" key="1">
    <source>
        <dbReference type="Pfam" id="PF00535"/>
    </source>
</evidence>
<dbReference type="CDD" id="cd00761">
    <property type="entry name" value="Glyco_tranf_GTA_type"/>
    <property type="match status" value="1"/>
</dbReference>
<evidence type="ECO:0000313" key="2">
    <source>
        <dbReference type="EMBL" id="MBY5959204.1"/>
    </source>
</evidence>
<proteinExistence type="predicted"/>
<dbReference type="InterPro" id="IPR029044">
    <property type="entry name" value="Nucleotide-diphossugar_trans"/>
</dbReference>
<dbReference type="EMBL" id="JAHVHU010000012">
    <property type="protein sequence ID" value="MBY5959204.1"/>
    <property type="molecule type" value="Genomic_DNA"/>
</dbReference>
<gene>
    <name evidence="2" type="ORF">KUV50_13710</name>
</gene>
<dbReference type="Gene3D" id="3.90.550.10">
    <property type="entry name" value="Spore Coat Polysaccharide Biosynthesis Protein SpsA, Chain A"/>
    <property type="match status" value="1"/>
</dbReference>
<evidence type="ECO:0000313" key="3">
    <source>
        <dbReference type="Proteomes" id="UP000753961"/>
    </source>
</evidence>
<organism evidence="2 3">
    <name type="scientific">Membranihabitans marinus</name>
    <dbReference type="NCBI Taxonomy" id="1227546"/>
    <lineage>
        <taxon>Bacteria</taxon>
        <taxon>Pseudomonadati</taxon>
        <taxon>Bacteroidota</taxon>
        <taxon>Saprospiria</taxon>
        <taxon>Saprospirales</taxon>
        <taxon>Saprospiraceae</taxon>
        <taxon>Membranihabitans</taxon>
    </lineage>
</organism>
<feature type="domain" description="Glycosyltransferase 2-like" evidence="1">
    <location>
        <begin position="6"/>
        <end position="161"/>
    </location>
</feature>
<protein>
    <submittedName>
        <fullName evidence="2">Glycosyltransferase family 2 protein</fullName>
    </submittedName>
</protein>
<dbReference type="InterPro" id="IPR001173">
    <property type="entry name" value="Glyco_trans_2-like"/>
</dbReference>
<name>A0A953LDS9_9BACT</name>
<sequence length="252" mass="29887">MNDTITIIISVWKREYLDEQLQSLVHQTIRPQEIWILQDKYHIDISSTVNKYKEIFPDIHLVHSDINFKYFWRFSLCIYVKTKYTLIIDDDVIPSPTWLDTCLKKCKEYNAVISCTGRIIKPFHEGEVRDLYFIGDVHPDHKYNFQEDDTMVDYGCNSFFFKTGWIKDFWHIWPSSFASGEDMHLSSSLKILRSIPTVVPQQLSKNGTGNLNKYYSRDQFSSWRAADFRLIRESIVDYLLVKGWKPLMWGTD</sequence>
<dbReference type="RefSeq" id="WP_222580743.1">
    <property type="nucleotide sequence ID" value="NZ_JAHVHU010000012.1"/>
</dbReference>
<reference evidence="2" key="1">
    <citation type="submission" date="2021-06" db="EMBL/GenBank/DDBJ databases">
        <title>44 bacteria genomes isolated from Dapeng, Shenzhen.</title>
        <authorList>
            <person name="Zheng W."/>
            <person name="Yu S."/>
            <person name="Huang Y."/>
        </authorList>
    </citation>
    <scope>NUCLEOTIDE SEQUENCE</scope>
    <source>
        <strain evidence="2">DP5N28-2</strain>
    </source>
</reference>
<keyword evidence="3" id="KW-1185">Reference proteome</keyword>
<dbReference type="SUPFAM" id="SSF53448">
    <property type="entry name" value="Nucleotide-diphospho-sugar transferases"/>
    <property type="match status" value="1"/>
</dbReference>
<dbReference type="Pfam" id="PF00535">
    <property type="entry name" value="Glycos_transf_2"/>
    <property type="match status" value="1"/>
</dbReference>
<accession>A0A953LDS9</accession>
<dbReference type="Proteomes" id="UP000753961">
    <property type="component" value="Unassembled WGS sequence"/>
</dbReference>
<comment type="caution">
    <text evidence="2">The sequence shown here is derived from an EMBL/GenBank/DDBJ whole genome shotgun (WGS) entry which is preliminary data.</text>
</comment>
<dbReference type="AlphaFoldDB" id="A0A953LDS9"/>